<feature type="transmembrane region" description="Helical" evidence="5">
    <location>
        <begin position="356"/>
        <end position="375"/>
    </location>
</feature>
<name>Q11J76_CHESB</name>
<dbReference type="HOGENOM" id="CLU_643880_0_0_5"/>
<feature type="domain" description="O-antigen ligase-related" evidence="6">
    <location>
        <begin position="195"/>
        <end position="333"/>
    </location>
</feature>
<feature type="transmembrane region" description="Helical" evidence="5">
    <location>
        <begin position="164"/>
        <end position="181"/>
    </location>
</feature>
<evidence type="ECO:0000256" key="2">
    <source>
        <dbReference type="ARBA" id="ARBA00022692"/>
    </source>
</evidence>
<evidence type="ECO:0000256" key="4">
    <source>
        <dbReference type="ARBA" id="ARBA00023136"/>
    </source>
</evidence>
<sequence length="421" mass="46336">MSLSRAAIDARLKELIRAGALAVGVFLAGFVVREPAPYEIYMVGLIGVWALFGLRLSRHVMPLLVLLLLFNLGGLVAASQVPDPGLRDVPLYLAVSLFLALTSVFFAAVVEQQPSVLTVIFRSWFAAAVITALVGILGYFQAFPGSEMFTRYGRAAGVFEDPNVFGPFLTLPGIYLLQRILTGRPATVLLAIPPFLIITLGIFLSFSRGAWGLFVISAVMLALALFIHNRRGAVRLRIFGMSIAAFAIAAVALIIIVNIPTVAELFSERAQLVQDYDANRVGRFARHALGFMLATEHPLGIGPLQFGVLYGVDTHNIWLKALLDYSWLGFAALLTLVAWTVAGAFRILFRARPWQPYLLCAFVVFLGHILLGWVIDTDHWRHFYMLLGIIWGMMALEQRHQAGILRERKMVGAAGFEPTTP</sequence>
<keyword evidence="4 5" id="KW-0472">Membrane</keyword>
<gene>
    <name evidence="7" type="ordered locus">Meso_1153</name>
</gene>
<evidence type="ECO:0000256" key="5">
    <source>
        <dbReference type="SAM" id="Phobius"/>
    </source>
</evidence>
<feature type="transmembrane region" description="Helical" evidence="5">
    <location>
        <begin position="63"/>
        <end position="79"/>
    </location>
</feature>
<dbReference type="EMBL" id="CP000390">
    <property type="protein sequence ID" value="ABG62549.1"/>
    <property type="molecule type" value="Genomic_DNA"/>
</dbReference>
<dbReference type="AlphaFoldDB" id="Q11J76"/>
<evidence type="ECO:0000259" key="6">
    <source>
        <dbReference type="Pfam" id="PF04932"/>
    </source>
</evidence>
<feature type="transmembrane region" description="Helical" evidence="5">
    <location>
        <begin position="327"/>
        <end position="349"/>
    </location>
</feature>
<feature type="transmembrane region" description="Helical" evidence="5">
    <location>
        <begin position="188"/>
        <end position="204"/>
    </location>
</feature>
<dbReference type="STRING" id="266779.Meso_1153"/>
<keyword evidence="3 5" id="KW-1133">Transmembrane helix</keyword>
<accession>Q11J76</accession>
<protein>
    <recommendedName>
        <fullName evidence="6">O-antigen ligase-related domain-containing protein</fullName>
    </recommendedName>
</protein>
<dbReference type="PANTHER" id="PTHR37422:SF21">
    <property type="entry name" value="EXOQ-LIKE PROTEIN"/>
    <property type="match status" value="1"/>
</dbReference>
<dbReference type="KEGG" id="mes:Meso_1153"/>
<feature type="transmembrane region" description="Helical" evidence="5">
    <location>
        <begin position="91"/>
        <end position="111"/>
    </location>
</feature>
<dbReference type="OrthoDB" id="9796592at2"/>
<feature type="transmembrane region" description="Helical" evidence="5">
    <location>
        <begin position="38"/>
        <end position="56"/>
    </location>
</feature>
<feature type="transmembrane region" description="Helical" evidence="5">
    <location>
        <begin position="15"/>
        <end position="32"/>
    </location>
</feature>
<dbReference type="InterPro" id="IPR051533">
    <property type="entry name" value="WaaL-like"/>
</dbReference>
<organism evidence="7">
    <name type="scientific">Chelativorans sp. (strain BNC1)</name>
    <dbReference type="NCBI Taxonomy" id="266779"/>
    <lineage>
        <taxon>Bacteria</taxon>
        <taxon>Pseudomonadati</taxon>
        <taxon>Pseudomonadota</taxon>
        <taxon>Alphaproteobacteria</taxon>
        <taxon>Hyphomicrobiales</taxon>
        <taxon>Phyllobacteriaceae</taxon>
        <taxon>Chelativorans</taxon>
    </lineage>
</organism>
<reference evidence="7" key="1">
    <citation type="submission" date="2006-06" db="EMBL/GenBank/DDBJ databases">
        <title>Complete sequence of chromosome of Chelativorans sp. BNC1.</title>
        <authorList>
            <consortium name="US DOE Joint Genome Institute"/>
            <person name="Copeland A."/>
            <person name="Lucas S."/>
            <person name="Lapidus A."/>
            <person name="Barry K."/>
            <person name="Detter J.C."/>
            <person name="Glavina del Rio T."/>
            <person name="Hammon N."/>
            <person name="Israni S."/>
            <person name="Dalin E."/>
            <person name="Tice H."/>
            <person name="Pitluck S."/>
            <person name="Chertkov O."/>
            <person name="Brettin T."/>
            <person name="Bruce D."/>
            <person name="Han C."/>
            <person name="Tapia R."/>
            <person name="Gilna P."/>
            <person name="Schmutz J."/>
            <person name="Larimer F."/>
            <person name="Land M."/>
            <person name="Hauser L."/>
            <person name="Kyrpides N."/>
            <person name="Mikhailova N."/>
            <person name="Richardson P."/>
        </authorList>
    </citation>
    <scope>NUCLEOTIDE SEQUENCE</scope>
    <source>
        <strain evidence="7">BNC1</strain>
    </source>
</reference>
<dbReference type="InterPro" id="IPR007016">
    <property type="entry name" value="O-antigen_ligase-rel_domated"/>
</dbReference>
<dbReference type="GO" id="GO:0016020">
    <property type="term" value="C:membrane"/>
    <property type="evidence" value="ECO:0007669"/>
    <property type="project" value="UniProtKB-SubCell"/>
</dbReference>
<comment type="subcellular location">
    <subcellularLocation>
        <location evidence="1">Membrane</location>
        <topology evidence="1">Multi-pass membrane protein</topology>
    </subcellularLocation>
</comment>
<feature type="transmembrane region" description="Helical" evidence="5">
    <location>
        <begin position="123"/>
        <end position="144"/>
    </location>
</feature>
<keyword evidence="2 5" id="KW-0812">Transmembrane</keyword>
<dbReference type="eggNOG" id="COG3307">
    <property type="taxonomic scope" value="Bacteria"/>
</dbReference>
<evidence type="ECO:0000313" key="7">
    <source>
        <dbReference type="EMBL" id="ABG62549.1"/>
    </source>
</evidence>
<proteinExistence type="predicted"/>
<dbReference type="PANTHER" id="PTHR37422">
    <property type="entry name" value="TEICHURONIC ACID BIOSYNTHESIS PROTEIN TUAE"/>
    <property type="match status" value="1"/>
</dbReference>
<evidence type="ECO:0000256" key="3">
    <source>
        <dbReference type="ARBA" id="ARBA00022989"/>
    </source>
</evidence>
<dbReference type="Pfam" id="PF04932">
    <property type="entry name" value="Wzy_C"/>
    <property type="match status" value="1"/>
</dbReference>
<evidence type="ECO:0000256" key="1">
    <source>
        <dbReference type="ARBA" id="ARBA00004141"/>
    </source>
</evidence>
<feature type="transmembrane region" description="Helical" evidence="5">
    <location>
        <begin position="210"/>
        <end position="227"/>
    </location>
</feature>
<feature type="transmembrane region" description="Helical" evidence="5">
    <location>
        <begin position="239"/>
        <end position="259"/>
    </location>
</feature>